<evidence type="ECO:0000259" key="4">
    <source>
        <dbReference type="SMART" id="SM00822"/>
    </source>
</evidence>
<dbReference type="InterPro" id="IPR036291">
    <property type="entry name" value="NAD(P)-bd_dom_sf"/>
</dbReference>
<dbReference type="KEGG" id="snan:I6N98_13160"/>
<protein>
    <submittedName>
        <fullName evidence="5">SDR family NAD(P)-dependent oxidoreductase</fullName>
    </submittedName>
</protein>
<dbReference type="SMART" id="SM00822">
    <property type="entry name" value="PKS_KR"/>
    <property type="match status" value="1"/>
</dbReference>
<dbReference type="PANTHER" id="PTHR44196:SF1">
    <property type="entry name" value="DEHYDROGENASE_REDUCTASE SDR FAMILY MEMBER 7B"/>
    <property type="match status" value="1"/>
</dbReference>
<sequence length="267" mass="28829">MKTVLITGGGSGIGRQFCRLFAADGYRLVVFSLVQEELDDLSAELRRDFPSIESVLVQKDVARDGAADEVFAYCQQQQLSIDVLVNNAGFCAFGDHVAIDGRRMESMLKLNVLGLTQMCRVFGEDMKRRGGGKILNVGSMAGYIPTVGMAAYCASKAYVNNFSAGLAAELADYGVQVSVLCPPATQSKFMATAKGDDDTGKAVEKFVSGKMFSAEDVAKAGYKGLFAGKRRISVTGMLRFSMFMMQLFSPDALANMTLKQVKKHKAA</sequence>
<feature type="domain" description="Ketoreductase" evidence="4">
    <location>
        <begin position="2"/>
        <end position="186"/>
    </location>
</feature>
<dbReference type="PROSITE" id="PS00061">
    <property type="entry name" value="ADH_SHORT"/>
    <property type="match status" value="1"/>
</dbReference>
<evidence type="ECO:0000313" key="5">
    <source>
        <dbReference type="EMBL" id="QQD17309.1"/>
    </source>
</evidence>
<proteinExistence type="inferred from homology"/>
<dbReference type="PRINTS" id="PR00081">
    <property type="entry name" value="GDHRDH"/>
</dbReference>
<organism evidence="5 6">
    <name type="scientific">Spongiibacter nanhainus</name>
    <dbReference type="NCBI Taxonomy" id="2794344"/>
    <lineage>
        <taxon>Bacteria</taxon>
        <taxon>Pseudomonadati</taxon>
        <taxon>Pseudomonadota</taxon>
        <taxon>Gammaproteobacteria</taxon>
        <taxon>Cellvibrionales</taxon>
        <taxon>Spongiibacteraceae</taxon>
        <taxon>Spongiibacter</taxon>
    </lineage>
</organism>
<dbReference type="Gene3D" id="3.40.50.720">
    <property type="entry name" value="NAD(P)-binding Rossmann-like Domain"/>
    <property type="match status" value="1"/>
</dbReference>
<dbReference type="Proteomes" id="UP000596063">
    <property type="component" value="Chromosome"/>
</dbReference>
<dbReference type="PANTHER" id="PTHR44196">
    <property type="entry name" value="DEHYDROGENASE/REDUCTASE SDR FAMILY MEMBER 7B"/>
    <property type="match status" value="1"/>
</dbReference>
<gene>
    <name evidence="5" type="ORF">I6N98_13160</name>
</gene>
<evidence type="ECO:0000313" key="6">
    <source>
        <dbReference type="Proteomes" id="UP000596063"/>
    </source>
</evidence>
<dbReference type="SUPFAM" id="SSF51735">
    <property type="entry name" value="NAD(P)-binding Rossmann-fold domains"/>
    <property type="match status" value="1"/>
</dbReference>
<dbReference type="AlphaFoldDB" id="A0A7T4QZ17"/>
<dbReference type="RefSeq" id="WP_198568811.1">
    <property type="nucleotide sequence ID" value="NZ_CP066167.1"/>
</dbReference>
<keyword evidence="6" id="KW-1185">Reference proteome</keyword>
<dbReference type="InterPro" id="IPR057326">
    <property type="entry name" value="KR_dom"/>
</dbReference>
<evidence type="ECO:0000256" key="3">
    <source>
        <dbReference type="RuleBase" id="RU000363"/>
    </source>
</evidence>
<keyword evidence="2" id="KW-0560">Oxidoreductase</keyword>
<dbReference type="PIRSF" id="PIRSF000126">
    <property type="entry name" value="11-beta-HSD1"/>
    <property type="match status" value="1"/>
</dbReference>
<dbReference type="CDD" id="cd05233">
    <property type="entry name" value="SDR_c"/>
    <property type="match status" value="1"/>
</dbReference>
<dbReference type="InterPro" id="IPR002347">
    <property type="entry name" value="SDR_fam"/>
</dbReference>
<dbReference type="GO" id="GO:0016020">
    <property type="term" value="C:membrane"/>
    <property type="evidence" value="ECO:0007669"/>
    <property type="project" value="TreeGrafter"/>
</dbReference>
<evidence type="ECO:0000256" key="2">
    <source>
        <dbReference type="ARBA" id="ARBA00023002"/>
    </source>
</evidence>
<comment type="similarity">
    <text evidence="1 3">Belongs to the short-chain dehydrogenases/reductases (SDR) family.</text>
</comment>
<dbReference type="InterPro" id="IPR020904">
    <property type="entry name" value="Sc_DH/Rdtase_CS"/>
</dbReference>
<evidence type="ECO:0000256" key="1">
    <source>
        <dbReference type="ARBA" id="ARBA00006484"/>
    </source>
</evidence>
<accession>A0A7T4QZ17</accession>
<dbReference type="GO" id="GO:0016491">
    <property type="term" value="F:oxidoreductase activity"/>
    <property type="evidence" value="ECO:0007669"/>
    <property type="project" value="UniProtKB-KW"/>
</dbReference>
<reference evidence="5 6" key="1">
    <citation type="submission" date="2020-12" db="EMBL/GenBank/DDBJ databases">
        <authorList>
            <person name="Shan Y."/>
        </authorList>
    </citation>
    <scope>NUCLEOTIDE SEQUENCE [LARGE SCALE GENOMIC DNA]</scope>
    <source>
        <strain evidence="6">csc3.9</strain>
    </source>
</reference>
<dbReference type="Pfam" id="PF00106">
    <property type="entry name" value="adh_short"/>
    <property type="match status" value="1"/>
</dbReference>
<dbReference type="EMBL" id="CP066167">
    <property type="protein sequence ID" value="QQD17309.1"/>
    <property type="molecule type" value="Genomic_DNA"/>
</dbReference>
<dbReference type="PRINTS" id="PR00080">
    <property type="entry name" value="SDRFAMILY"/>
</dbReference>
<name>A0A7T4QZ17_9GAMM</name>